<dbReference type="InterPro" id="IPR050913">
    <property type="entry name" value="AP2/ERF_ERF"/>
</dbReference>
<dbReference type="PRINTS" id="PR00367">
    <property type="entry name" value="ETHRSPELEMNT"/>
</dbReference>
<dbReference type="AlphaFoldDB" id="A0AAV3NXX6"/>
<protein>
    <submittedName>
        <fullName evidence="9">DNA-binding transcription factor</fullName>
    </submittedName>
</protein>
<organism evidence="9 10">
    <name type="scientific">Lithospermum erythrorhizon</name>
    <name type="common">Purple gromwell</name>
    <name type="synonym">Lithospermum officinale var. erythrorhizon</name>
    <dbReference type="NCBI Taxonomy" id="34254"/>
    <lineage>
        <taxon>Eukaryota</taxon>
        <taxon>Viridiplantae</taxon>
        <taxon>Streptophyta</taxon>
        <taxon>Embryophyta</taxon>
        <taxon>Tracheophyta</taxon>
        <taxon>Spermatophyta</taxon>
        <taxon>Magnoliopsida</taxon>
        <taxon>eudicotyledons</taxon>
        <taxon>Gunneridae</taxon>
        <taxon>Pentapetalae</taxon>
        <taxon>asterids</taxon>
        <taxon>lamiids</taxon>
        <taxon>Boraginales</taxon>
        <taxon>Boraginaceae</taxon>
        <taxon>Boraginoideae</taxon>
        <taxon>Lithospermeae</taxon>
        <taxon>Lithospermum</taxon>
    </lineage>
</organism>
<feature type="region of interest" description="Disordered" evidence="7">
    <location>
        <begin position="1"/>
        <end position="20"/>
    </location>
</feature>
<gene>
    <name evidence="9" type="ORF">LIER_03659</name>
</gene>
<comment type="caution">
    <text evidence="9">The sequence shown here is derived from an EMBL/GenBank/DDBJ whole genome shotgun (WGS) entry which is preliminary data.</text>
</comment>
<dbReference type="CDD" id="cd00018">
    <property type="entry name" value="AP2"/>
    <property type="match status" value="1"/>
</dbReference>
<evidence type="ECO:0000256" key="2">
    <source>
        <dbReference type="ARBA" id="ARBA00023015"/>
    </source>
</evidence>
<dbReference type="PROSITE" id="PS51032">
    <property type="entry name" value="AP2_ERF"/>
    <property type="match status" value="1"/>
</dbReference>
<dbReference type="GO" id="GO:0003677">
    <property type="term" value="F:DNA binding"/>
    <property type="evidence" value="ECO:0007669"/>
    <property type="project" value="UniProtKB-KW"/>
</dbReference>
<dbReference type="FunFam" id="3.30.730.10:FF:000005">
    <property type="entry name" value="ethylene-responsive transcription factor RAP2-11"/>
    <property type="match status" value="1"/>
</dbReference>
<evidence type="ECO:0000256" key="7">
    <source>
        <dbReference type="SAM" id="MobiDB-lite"/>
    </source>
</evidence>
<proteinExistence type="inferred from homology"/>
<dbReference type="Gene3D" id="3.30.730.10">
    <property type="entry name" value="AP2/ERF domain"/>
    <property type="match status" value="1"/>
</dbReference>
<accession>A0AAV3NXX6</accession>
<dbReference type="InterPro" id="IPR036955">
    <property type="entry name" value="AP2/ERF_dom_sf"/>
</dbReference>
<dbReference type="SUPFAM" id="SSF54171">
    <property type="entry name" value="DNA-binding domain"/>
    <property type="match status" value="1"/>
</dbReference>
<evidence type="ECO:0000313" key="9">
    <source>
        <dbReference type="EMBL" id="GAA0142850.1"/>
    </source>
</evidence>
<dbReference type="PANTHER" id="PTHR31194:SF197">
    <property type="entry name" value="OS12G0582900 PROTEIN"/>
    <property type="match status" value="1"/>
</dbReference>
<keyword evidence="2" id="KW-0805">Transcription regulation</keyword>
<reference evidence="9 10" key="1">
    <citation type="submission" date="2024-01" db="EMBL/GenBank/DDBJ databases">
        <title>The complete chloroplast genome sequence of Lithospermum erythrorhizon: insights into the phylogenetic relationship among Boraginaceae species and the maternal lineages of purple gromwells.</title>
        <authorList>
            <person name="Okada T."/>
            <person name="Watanabe K."/>
        </authorList>
    </citation>
    <scope>NUCLEOTIDE SEQUENCE [LARGE SCALE GENOMIC DNA]</scope>
</reference>
<evidence type="ECO:0000259" key="8">
    <source>
        <dbReference type="PROSITE" id="PS51032"/>
    </source>
</evidence>
<evidence type="ECO:0000256" key="5">
    <source>
        <dbReference type="ARBA" id="ARBA00023242"/>
    </source>
</evidence>
<evidence type="ECO:0000313" key="10">
    <source>
        <dbReference type="Proteomes" id="UP001454036"/>
    </source>
</evidence>
<keyword evidence="3 9" id="KW-0238">DNA-binding</keyword>
<keyword evidence="10" id="KW-1185">Reference proteome</keyword>
<evidence type="ECO:0000256" key="3">
    <source>
        <dbReference type="ARBA" id="ARBA00023125"/>
    </source>
</evidence>
<feature type="compositionally biased region" description="Basic and acidic residues" evidence="7">
    <location>
        <begin position="1"/>
        <end position="16"/>
    </location>
</feature>
<dbReference type="InterPro" id="IPR016177">
    <property type="entry name" value="DNA-bd_dom_sf"/>
</dbReference>
<comment type="subcellular location">
    <subcellularLocation>
        <location evidence="1">Nucleus</location>
    </subcellularLocation>
</comment>
<dbReference type="PANTHER" id="PTHR31194">
    <property type="entry name" value="SHN SHINE , DNA BINDING / TRANSCRIPTION FACTOR"/>
    <property type="match status" value="1"/>
</dbReference>
<comment type="similarity">
    <text evidence="6">Belongs to the AP2/ERF transcription factor family. ERF subfamily.</text>
</comment>
<keyword evidence="5" id="KW-0539">Nucleus</keyword>
<dbReference type="EMBL" id="BAABME010000448">
    <property type="protein sequence ID" value="GAA0142850.1"/>
    <property type="molecule type" value="Genomic_DNA"/>
</dbReference>
<feature type="region of interest" description="Disordered" evidence="7">
    <location>
        <begin position="191"/>
        <end position="214"/>
    </location>
</feature>
<evidence type="ECO:0000256" key="6">
    <source>
        <dbReference type="ARBA" id="ARBA00024343"/>
    </source>
</evidence>
<evidence type="ECO:0000256" key="1">
    <source>
        <dbReference type="ARBA" id="ARBA00004123"/>
    </source>
</evidence>
<dbReference type="GO" id="GO:0003700">
    <property type="term" value="F:DNA-binding transcription factor activity"/>
    <property type="evidence" value="ECO:0007669"/>
    <property type="project" value="InterPro"/>
</dbReference>
<dbReference type="Pfam" id="PF00847">
    <property type="entry name" value="AP2"/>
    <property type="match status" value="1"/>
</dbReference>
<name>A0AAV3NXX6_LITER</name>
<evidence type="ECO:0000256" key="4">
    <source>
        <dbReference type="ARBA" id="ARBA00023163"/>
    </source>
</evidence>
<dbReference type="SMART" id="SM00380">
    <property type="entry name" value="AP2"/>
    <property type="match status" value="1"/>
</dbReference>
<feature type="domain" description="AP2/ERF" evidence="8">
    <location>
        <begin position="38"/>
        <end position="95"/>
    </location>
</feature>
<keyword evidence="4" id="KW-0804">Transcription</keyword>
<sequence length="394" mass="44930">MARKRKADEKNSKEENSSWDAEAAAASALGGVRRTKKRFVGVRQRPSGRWVAEIKDTIQKIRVWLGTFDTAEEAARAYDEAAFLLRGANTRTNFWPNYSSSSSPALPSKITKILLSRLQERSNSLAMSDTHQENMHQHTSTCLNASERLLPKQGKRGSDKHQENMEEEYIGEAIDFTDTCFINNQPDFKPQNTCSSDHHSSSIESSISQDEDFEASELNSDFNWSDMVQLLSTDTQIQQDGEEGNYARENVDFQFVDEIGSYNNNLSPFEIAEEFVQPMVQDYGDSAAHFSEAMKRMNFERNFSASLYAFSGIPECIKLKMDSVNGVHKERSEQLSRLREACNKKKEVEKTLEAEKQFHSIVENHEQDSDYHHSDTGENELAIWNELAPLYYVI</sequence>
<dbReference type="Proteomes" id="UP001454036">
    <property type="component" value="Unassembled WGS sequence"/>
</dbReference>
<dbReference type="InterPro" id="IPR001471">
    <property type="entry name" value="AP2/ERF_dom"/>
</dbReference>
<dbReference type="GO" id="GO:0005634">
    <property type="term" value="C:nucleus"/>
    <property type="evidence" value="ECO:0007669"/>
    <property type="project" value="UniProtKB-SubCell"/>
</dbReference>